<accession>W7TMS0</accession>
<dbReference type="OrthoDB" id="185304at2759"/>
<evidence type="ECO:0000256" key="1">
    <source>
        <dbReference type="SAM" id="MobiDB-lite"/>
    </source>
</evidence>
<feature type="region of interest" description="Disordered" evidence="1">
    <location>
        <begin position="240"/>
        <end position="282"/>
    </location>
</feature>
<sequence>MANPEVWTRSGSGGGLRGHSDASPDWAPGARVPFQERIRIPRAWQPGEAKPENDSDNEEDRPAAGTSKGKSGDRRGGYKCGRCGQPKKGHVCTNKPRLRAAFVETTEVEIQAERDAEMVLRRLDTKLQGYPESYGLTFRWAPSAASLYAAQQQQQEEQQQHCDQRQPQMASQQLQQQQQQPLYERAHLLATPSTNFSQQQQTEHLLPMQAGGACAMECLSSSDHSHQVQQVQDHGPVQLQQSLEPPHSHRGRGRAPPARVTGGSDSGVLSATGERWGRRRAESDRAAPASVLLTKGNIFKCEKTLFKTENLAEYDFEENLLRTHEADTCLELFVLCGVGKDTQVVRTPGSKPEQVYITIGKRNIMARSCIFRLALFCAILLCLSDGYGKTSNDTCEVKGKEVVDKVTGLVFPMHRILPHGGRGRELTLLGVGPRRKNLFVVEVNVYAVGLYLETSLLGRLKAFRGKSSEALAKEAKYYATLMKEGSGLNRALYLIFARTVPAGKIVEALAAVDGVKKEVMADFKKSLLAAIGSSLKEKETLTLAWTPDDRLSLFVRDKPVKTFPSLELARGIFNLYLGEKPISPEAKKGFAAVAPQHIN</sequence>
<dbReference type="GO" id="GO:0016872">
    <property type="term" value="F:intramolecular lyase activity"/>
    <property type="evidence" value="ECO:0007669"/>
    <property type="project" value="InterPro"/>
</dbReference>
<dbReference type="SUPFAM" id="SSF54626">
    <property type="entry name" value="Chalcone isomerase"/>
    <property type="match status" value="1"/>
</dbReference>
<dbReference type="EMBL" id="AZIL01002380">
    <property type="protein sequence ID" value="EWM21716.1"/>
    <property type="molecule type" value="Genomic_DNA"/>
</dbReference>
<feature type="domain" description="Chalcone isomerase" evidence="2">
    <location>
        <begin position="423"/>
        <end position="589"/>
    </location>
</feature>
<gene>
    <name evidence="3" type="primary">CHI</name>
    <name evidence="3" type="ORF">Naga_100183g9</name>
</gene>
<dbReference type="InterPro" id="IPR016089">
    <property type="entry name" value="Chalcone_isomerase_bundle_sf"/>
</dbReference>
<evidence type="ECO:0000313" key="3">
    <source>
        <dbReference type="EMBL" id="EWM21716.1"/>
    </source>
</evidence>
<dbReference type="Proteomes" id="UP000019335">
    <property type="component" value="Unassembled WGS sequence"/>
</dbReference>
<name>W7TMS0_9STRA</name>
<dbReference type="InterPro" id="IPR036298">
    <property type="entry name" value="Chalcone_isomerase_sf"/>
</dbReference>
<dbReference type="AlphaFoldDB" id="W7TMS0"/>
<dbReference type="PANTHER" id="PTHR47698:SF2">
    <property type="entry name" value="FATTY-ACID-BINDING PROTEIN 3, CHLOROPLASTIC"/>
    <property type="match status" value="1"/>
</dbReference>
<dbReference type="PANTHER" id="PTHR47698">
    <property type="entry name" value="FATTY-ACID-BINDING PROTEIN 3, CHLOROPLASTIC"/>
    <property type="match status" value="1"/>
</dbReference>
<evidence type="ECO:0000259" key="2">
    <source>
        <dbReference type="Pfam" id="PF16036"/>
    </source>
</evidence>
<keyword evidence="4" id="KW-1185">Reference proteome</keyword>
<evidence type="ECO:0000313" key="4">
    <source>
        <dbReference type="Proteomes" id="UP000019335"/>
    </source>
</evidence>
<feature type="compositionally biased region" description="Low complexity" evidence="1">
    <location>
        <begin position="165"/>
        <end position="180"/>
    </location>
</feature>
<protein>
    <submittedName>
        <fullName evidence="3">Chalcone isomerase-like protein</fullName>
    </submittedName>
</protein>
<keyword evidence="3" id="KW-0413">Isomerase</keyword>
<reference evidence="3 4" key="1">
    <citation type="journal article" date="2014" name="Mol. Plant">
        <title>Chromosome Scale Genome Assembly and Transcriptome Profiling of Nannochloropsis gaditana in Nitrogen Depletion.</title>
        <authorList>
            <person name="Corteggiani Carpinelli E."/>
            <person name="Telatin A."/>
            <person name="Vitulo N."/>
            <person name="Forcato C."/>
            <person name="D'Angelo M."/>
            <person name="Schiavon R."/>
            <person name="Vezzi A."/>
            <person name="Giacometti G.M."/>
            <person name="Morosinotto T."/>
            <person name="Valle G."/>
        </authorList>
    </citation>
    <scope>NUCLEOTIDE SEQUENCE [LARGE SCALE GENOMIC DNA]</scope>
    <source>
        <strain evidence="3 4">B-31</strain>
    </source>
</reference>
<feature type="region of interest" description="Disordered" evidence="1">
    <location>
        <begin position="1"/>
        <end position="81"/>
    </location>
</feature>
<proteinExistence type="predicted"/>
<dbReference type="Pfam" id="PF16036">
    <property type="entry name" value="Chalcone_3"/>
    <property type="match status" value="1"/>
</dbReference>
<comment type="caution">
    <text evidence="3">The sequence shown here is derived from an EMBL/GenBank/DDBJ whole genome shotgun (WGS) entry which is preliminary data.</text>
</comment>
<dbReference type="Gene3D" id="1.10.890.20">
    <property type="match status" value="1"/>
</dbReference>
<organism evidence="3 4">
    <name type="scientific">Nannochloropsis gaditana</name>
    <dbReference type="NCBI Taxonomy" id="72520"/>
    <lineage>
        <taxon>Eukaryota</taxon>
        <taxon>Sar</taxon>
        <taxon>Stramenopiles</taxon>
        <taxon>Ochrophyta</taxon>
        <taxon>Eustigmatophyceae</taxon>
        <taxon>Eustigmatales</taxon>
        <taxon>Monodopsidaceae</taxon>
        <taxon>Nannochloropsis</taxon>
    </lineage>
</organism>
<feature type="region of interest" description="Disordered" evidence="1">
    <location>
        <begin position="156"/>
        <end position="181"/>
    </location>
</feature>
<dbReference type="Gene3D" id="3.50.70.10">
    <property type="match status" value="1"/>
</dbReference>
<dbReference type="InterPro" id="IPR016087">
    <property type="entry name" value="Chalcone_isomerase"/>
</dbReference>
<dbReference type="InterPro" id="IPR016088">
    <property type="entry name" value="Chalcone_isomerase_3-sand"/>
</dbReference>